<dbReference type="PROSITE" id="PS51987">
    <property type="entry name" value="GS_CATALYTIC"/>
    <property type="match status" value="1"/>
</dbReference>
<dbReference type="InterPro" id="IPR008146">
    <property type="entry name" value="Gln_synth_cat_dom"/>
</dbReference>
<gene>
    <name evidence="6" type="ORF">F5878DRAFT_557447</name>
</gene>
<comment type="similarity">
    <text evidence="3 4">Belongs to the glutamine synthetase family.</text>
</comment>
<name>A0AA38PEY6_9AGAR</name>
<dbReference type="Gene3D" id="3.30.590.10">
    <property type="entry name" value="Glutamine synthetase/guanido kinase, catalytic domain"/>
    <property type="match status" value="1"/>
</dbReference>
<dbReference type="SUPFAM" id="SSF55931">
    <property type="entry name" value="Glutamine synthetase/guanido kinase"/>
    <property type="match status" value="1"/>
</dbReference>
<dbReference type="Proteomes" id="UP001163846">
    <property type="component" value="Unassembled WGS sequence"/>
</dbReference>
<evidence type="ECO:0000256" key="4">
    <source>
        <dbReference type="RuleBase" id="RU000384"/>
    </source>
</evidence>
<evidence type="ECO:0000313" key="6">
    <source>
        <dbReference type="EMBL" id="KAJ3841420.1"/>
    </source>
</evidence>
<keyword evidence="2" id="KW-0436">Ligase</keyword>
<dbReference type="InterPro" id="IPR014746">
    <property type="entry name" value="Gln_synth/guanido_kin_cat_dom"/>
</dbReference>
<evidence type="ECO:0000259" key="5">
    <source>
        <dbReference type="PROSITE" id="PS51987"/>
    </source>
</evidence>
<proteinExistence type="inferred from homology"/>
<protein>
    <recommendedName>
        <fullName evidence="1">Glutamine synthetase</fullName>
    </recommendedName>
</protein>
<dbReference type="GO" id="GO:0004356">
    <property type="term" value="F:glutamine synthetase activity"/>
    <property type="evidence" value="ECO:0007669"/>
    <property type="project" value="InterPro"/>
</dbReference>
<keyword evidence="7" id="KW-1185">Reference proteome</keyword>
<dbReference type="AlphaFoldDB" id="A0AA38PEY6"/>
<dbReference type="EMBL" id="MU806040">
    <property type="protein sequence ID" value="KAJ3841420.1"/>
    <property type="molecule type" value="Genomic_DNA"/>
</dbReference>
<organism evidence="6 7">
    <name type="scientific">Lentinula raphanica</name>
    <dbReference type="NCBI Taxonomy" id="153919"/>
    <lineage>
        <taxon>Eukaryota</taxon>
        <taxon>Fungi</taxon>
        <taxon>Dikarya</taxon>
        <taxon>Basidiomycota</taxon>
        <taxon>Agaricomycotina</taxon>
        <taxon>Agaricomycetes</taxon>
        <taxon>Agaricomycetidae</taxon>
        <taxon>Agaricales</taxon>
        <taxon>Marasmiineae</taxon>
        <taxon>Omphalotaceae</taxon>
        <taxon>Lentinula</taxon>
    </lineage>
</organism>
<sequence length="482" mass="53275">MDFTHGVDHTPATIKASSQAVTLADLKNHVVIDYVRLYWVDFTNTRRCRVIPKSTFLELMEKSNRPGVNIAKVALGLVDLVIAEGFHPIGEYLYVPDLSSLRILYGVGPKGIYGILGKFEEKQPSGENKGVEVELCPRTTLARIIREIQTTCSAEFLVGFESEFILLTSIDPMEPLHDHSWSSTSGMLNGSKGAMIMEEIANSLQDSGIKVEVFHPEAAPGQYEMVTGPLPPMEACDALVYTREIITNVAAKHGVHATFAPRPFISSPGTSTHAHVSVHDTDNRTYCKKVPNELSLLEKAFLAGVLDHLPAIAAITLPTSASYQRAVDGTWSGGTYVCWGTENREAPIRLTNVASPNSRRYECRFIDSTANPHLALAAMLGAALMRMKMINEDSKYVHLEIKDAGSKQAAIMTEEERIAHGITRRIPSSTEEARSNLRNDPQLCEVLGMEFVNAFLSVNKTLDSVLTQDSEHEQRMRVIKFY</sequence>
<dbReference type="PANTHER" id="PTHR43785">
    <property type="entry name" value="GAMMA-GLUTAMYLPUTRESCINE SYNTHETASE"/>
    <property type="match status" value="1"/>
</dbReference>
<dbReference type="Pfam" id="PF00120">
    <property type="entry name" value="Gln-synt_C"/>
    <property type="match status" value="1"/>
</dbReference>
<evidence type="ECO:0000313" key="7">
    <source>
        <dbReference type="Proteomes" id="UP001163846"/>
    </source>
</evidence>
<reference evidence="6" key="1">
    <citation type="submission" date="2022-08" db="EMBL/GenBank/DDBJ databases">
        <authorList>
            <consortium name="DOE Joint Genome Institute"/>
            <person name="Min B."/>
            <person name="Riley R."/>
            <person name="Sierra-Patev S."/>
            <person name="Naranjo-Ortiz M."/>
            <person name="Looney B."/>
            <person name="Konkel Z."/>
            <person name="Slot J.C."/>
            <person name="Sakamoto Y."/>
            <person name="Steenwyk J.L."/>
            <person name="Rokas A."/>
            <person name="Carro J."/>
            <person name="Camarero S."/>
            <person name="Ferreira P."/>
            <person name="Molpeceres G."/>
            <person name="Ruiz-Duenas F.J."/>
            <person name="Serrano A."/>
            <person name="Henrissat B."/>
            <person name="Drula E."/>
            <person name="Hughes K.W."/>
            <person name="Mata J.L."/>
            <person name="Ishikawa N.K."/>
            <person name="Vargas-Isla R."/>
            <person name="Ushijima S."/>
            <person name="Smith C.A."/>
            <person name="Ahrendt S."/>
            <person name="Andreopoulos W."/>
            <person name="He G."/>
            <person name="Labutti K."/>
            <person name="Lipzen A."/>
            <person name="Ng V."/>
            <person name="Sandor L."/>
            <person name="Barry K."/>
            <person name="Martinez A.T."/>
            <person name="Xiao Y."/>
            <person name="Gibbons J.G."/>
            <person name="Terashima K."/>
            <person name="Hibbett D.S."/>
            <person name="Grigoriev I.V."/>
        </authorList>
    </citation>
    <scope>NUCLEOTIDE SEQUENCE</scope>
    <source>
        <strain evidence="6">TFB9207</strain>
    </source>
</reference>
<evidence type="ECO:0000256" key="2">
    <source>
        <dbReference type="ARBA" id="ARBA00022598"/>
    </source>
</evidence>
<evidence type="ECO:0000256" key="3">
    <source>
        <dbReference type="PROSITE-ProRule" id="PRU01331"/>
    </source>
</evidence>
<dbReference type="PANTHER" id="PTHR43785:SF2">
    <property type="entry name" value="TYPE-1 GLUTAMINE SYNTHETASE 1"/>
    <property type="match status" value="1"/>
</dbReference>
<evidence type="ECO:0000256" key="1">
    <source>
        <dbReference type="ARBA" id="ARBA00021364"/>
    </source>
</evidence>
<dbReference type="SMART" id="SM01230">
    <property type="entry name" value="Gln-synt_C"/>
    <property type="match status" value="1"/>
</dbReference>
<accession>A0AA38PEY6</accession>
<dbReference type="Gene3D" id="3.10.20.70">
    <property type="entry name" value="Glutamine synthetase, N-terminal domain"/>
    <property type="match status" value="1"/>
</dbReference>
<feature type="domain" description="GS catalytic" evidence="5">
    <location>
        <begin position="137"/>
        <end position="482"/>
    </location>
</feature>
<dbReference type="InterPro" id="IPR036651">
    <property type="entry name" value="Gln_synt_N_sf"/>
</dbReference>
<comment type="caution">
    <text evidence="6">The sequence shown here is derived from an EMBL/GenBank/DDBJ whole genome shotgun (WGS) entry which is preliminary data.</text>
</comment>
<dbReference type="GO" id="GO:0006542">
    <property type="term" value="P:glutamine biosynthetic process"/>
    <property type="evidence" value="ECO:0007669"/>
    <property type="project" value="InterPro"/>
</dbReference>